<reference evidence="1 2" key="1">
    <citation type="journal article" date="2011" name="J. Bacteriol.">
        <title>Complete genome sequence of Acidaminococcus intestini RYC-MR95, a Gram-negative bacterium from the phylum Firmicutes.</title>
        <authorList>
            <person name="D'Auria G."/>
            <person name="Galan J.C."/>
            <person name="Rodriguez-Alcayna M."/>
            <person name="Moya A."/>
            <person name="Baquero F."/>
            <person name="Latorre A."/>
        </authorList>
    </citation>
    <scope>NUCLEOTIDE SEQUENCE [LARGE SCALE GENOMIC DNA]</scope>
    <source>
        <strain evidence="1 2">RyC-MR95</strain>
    </source>
</reference>
<organism evidence="1 2">
    <name type="scientific">Acidaminococcus intestini (strain RyC-MR95)</name>
    <dbReference type="NCBI Taxonomy" id="568816"/>
    <lineage>
        <taxon>Bacteria</taxon>
        <taxon>Bacillati</taxon>
        <taxon>Bacillota</taxon>
        <taxon>Negativicutes</taxon>
        <taxon>Acidaminococcales</taxon>
        <taxon>Acidaminococcaceae</taxon>
        <taxon>Acidaminococcus</taxon>
    </lineage>
</organism>
<evidence type="ECO:0000313" key="2">
    <source>
        <dbReference type="Proteomes" id="UP000007093"/>
    </source>
</evidence>
<evidence type="ECO:0000313" key="1">
    <source>
        <dbReference type="EMBL" id="AEQ22907.1"/>
    </source>
</evidence>
<proteinExistence type="predicted"/>
<accession>G4Q3A1</accession>
<dbReference type="EMBL" id="CP003058">
    <property type="protein sequence ID" value="AEQ22907.1"/>
    <property type="molecule type" value="Genomic_DNA"/>
</dbReference>
<dbReference type="AlphaFoldDB" id="G4Q3A1"/>
<protein>
    <submittedName>
        <fullName evidence="1">Uncharacterized protein</fullName>
    </submittedName>
</protein>
<dbReference type="KEGG" id="ain:Acin_1693"/>
<dbReference type="STRING" id="568816.Acin_1693"/>
<gene>
    <name evidence="1" type="ordered locus">Acin_1693</name>
</gene>
<dbReference type="InParanoid" id="G4Q3A1"/>
<name>G4Q3A1_ACIIR</name>
<keyword evidence="2" id="KW-1185">Reference proteome</keyword>
<dbReference type="HOGENOM" id="CLU_3178985_0_0_9"/>
<sequence length="46" mass="5437">MTANGGTLSFFLRFRELFKAGRDSLFFYGAMFLRDFYLIPPIHMLQ</sequence>
<dbReference type="Proteomes" id="UP000007093">
    <property type="component" value="Chromosome"/>
</dbReference>